<sequence>MEETGVNPTFNLHSRHKDFTRTSGDKMNPRNSTKKQLKVGNLNSRPDPCVAVADGTRAGRGLKFPKVEHNNKSSTNSSHAPSSTFGGLPDSGLMSNHQSSSHLRLNNSSSTYTSVRYSSSFEDNVHNLHPILSIAGPEPHFIFDVTRPPTNIRPIKNIADSVLMEEATSPRVPLLVLTHPRLLWTIIVEPAEGTNFVVVRDVLNAIYGSLRLQASAREYERLGSGVRRRVTKAFKRRYVRMPNAESQALEKSKGLKRVDFLGSLITFEGIAPSQIGSNYWELVLA</sequence>
<dbReference type="AlphaFoldDB" id="A0AAD7NUV5"/>
<feature type="region of interest" description="Disordered" evidence="1">
    <location>
        <begin position="1"/>
        <end position="107"/>
    </location>
</feature>
<reference evidence="3" key="1">
    <citation type="submission" date="2023-03" db="EMBL/GenBank/DDBJ databases">
        <title>Massive genome expansion in bonnet fungi (Mycena s.s.) driven by repeated elements and novel gene families across ecological guilds.</title>
        <authorList>
            <consortium name="Lawrence Berkeley National Laboratory"/>
            <person name="Harder C.B."/>
            <person name="Miyauchi S."/>
            <person name="Viragh M."/>
            <person name="Kuo A."/>
            <person name="Thoen E."/>
            <person name="Andreopoulos B."/>
            <person name="Lu D."/>
            <person name="Skrede I."/>
            <person name="Drula E."/>
            <person name="Henrissat B."/>
            <person name="Morin E."/>
            <person name="Kohler A."/>
            <person name="Barry K."/>
            <person name="LaButti K."/>
            <person name="Morin E."/>
            <person name="Salamov A."/>
            <person name="Lipzen A."/>
            <person name="Mereny Z."/>
            <person name="Hegedus B."/>
            <person name="Baldrian P."/>
            <person name="Stursova M."/>
            <person name="Weitz H."/>
            <person name="Taylor A."/>
            <person name="Grigoriev I.V."/>
            <person name="Nagy L.G."/>
            <person name="Martin F."/>
            <person name="Kauserud H."/>
        </authorList>
    </citation>
    <scope>NUCLEOTIDE SEQUENCE</scope>
    <source>
        <strain evidence="3">CBHHK182m</strain>
    </source>
</reference>
<feature type="compositionally biased region" description="Low complexity" evidence="1">
    <location>
        <begin position="95"/>
        <end position="107"/>
    </location>
</feature>
<feature type="compositionally biased region" description="Polar residues" evidence="1">
    <location>
        <begin position="1"/>
        <end position="12"/>
    </location>
</feature>
<feature type="compositionally biased region" description="Basic and acidic residues" evidence="1">
    <location>
        <begin position="17"/>
        <end position="28"/>
    </location>
</feature>
<dbReference type="Proteomes" id="UP001215598">
    <property type="component" value="Unassembled WGS sequence"/>
</dbReference>
<gene>
    <name evidence="3" type="ORF">B0H16DRAFT_1879544</name>
</gene>
<accession>A0AAD7NUV5</accession>
<proteinExistence type="predicted"/>
<evidence type="ECO:0000313" key="3">
    <source>
        <dbReference type="EMBL" id="KAJ7776131.1"/>
    </source>
</evidence>
<comment type="caution">
    <text evidence="3">The sequence shown here is derived from an EMBL/GenBank/DDBJ whole genome shotgun (WGS) entry which is preliminary data.</text>
</comment>
<feature type="compositionally biased region" description="Low complexity" evidence="1">
    <location>
        <begin position="73"/>
        <end position="83"/>
    </location>
</feature>
<dbReference type="Pfam" id="PF20415">
    <property type="entry name" value="DUF6699"/>
    <property type="match status" value="1"/>
</dbReference>
<organism evidence="3 4">
    <name type="scientific">Mycena metata</name>
    <dbReference type="NCBI Taxonomy" id="1033252"/>
    <lineage>
        <taxon>Eukaryota</taxon>
        <taxon>Fungi</taxon>
        <taxon>Dikarya</taxon>
        <taxon>Basidiomycota</taxon>
        <taxon>Agaricomycotina</taxon>
        <taxon>Agaricomycetes</taxon>
        <taxon>Agaricomycetidae</taxon>
        <taxon>Agaricales</taxon>
        <taxon>Marasmiineae</taxon>
        <taxon>Mycenaceae</taxon>
        <taxon>Mycena</taxon>
    </lineage>
</organism>
<protein>
    <recommendedName>
        <fullName evidence="2">DUF6699 domain-containing protein</fullName>
    </recommendedName>
</protein>
<feature type="domain" description="DUF6699" evidence="2">
    <location>
        <begin position="142"/>
        <end position="272"/>
    </location>
</feature>
<name>A0AAD7NUV5_9AGAR</name>
<evidence type="ECO:0000313" key="4">
    <source>
        <dbReference type="Proteomes" id="UP001215598"/>
    </source>
</evidence>
<keyword evidence="4" id="KW-1185">Reference proteome</keyword>
<dbReference type="InterPro" id="IPR046522">
    <property type="entry name" value="DUF6699"/>
</dbReference>
<evidence type="ECO:0000256" key="1">
    <source>
        <dbReference type="SAM" id="MobiDB-lite"/>
    </source>
</evidence>
<evidence type="ECO:0000259" key="2">
    <source>
        <dbReference type="Pfam" id="PF20415"/>
    </source>
</evidence>
<dbReference type="EMBL" id="JARKIB010000009">
    <property type="protein sequence ID" value="KAJ7776131.1"/>
    <property type="molecule type" value="Genomic_DNA"/>
</dbReference>